<reference evidence="4 5" key="2">
    <citation type="submission" date="2020-06" db="EMBL/GenBank/DDBJ databases">
        <title>Halomonas songnenensis sp. nov., a moderately halophilic bacterium isolated from saline and alkaline soils.</title>
        <authorList>
            <person name="Jiang J."/>
            <person name="Pan Y."/>
        </authorList>
    </citation>
    <scope>NUCLEOTIDE SEQUENCE [LARGE SCALE GENOMIC DNA]</scope>
    <source>
        <strain evidence="4 5">TBZ9</strain>
    </source>
</reference>
<feature type="coiled-coil region" evidence="1">
    <location>
        <begin position="120"/>
        <end position="186"/>
    </location>
</feature>
<dbReference type="EMBL" id="JABFHI010000005">
    <property type="protein sequence ID" value="NOG32461.1"/>
    <property type="molecule type" value="Genomic_DNA"/>
</dbReference>
<protein>
    <submittedName>
        <fullName evidence="4">PAS domain S-box protein</fullName>
    </submittedName>
</protein>
<dbReference type="NCBIfam" id="TIGR00229">
    <property type="entry name" value="sensory_box"/>
    <property type="match status" value="1"/>
</dbReference>
<evidence type="ECO:0000259" key="3">
    <source>
        <dbReference type="Pfam" id="PF13188"/>
    </source>
</evidence>
<keyword evidence="2" id="KW-0472">Membrane</keyword>
<evidence type="ECO:0000256" key="1">
    <source>
        <dbReference type="SAM" id="Coils"/>
    </source>
</evidence>
<comment type="caution">
    <text evidence="4">The sequence shown here is derived from an EMBL/GenBank/DDBJ whole genome shotgun (WGS) entry which is preliminary data.</text>
</comment>
<organism evidence="4 5">
    <name type="scientific">Vreelandella azerica</name>
    <dbReference type="NCBI Taxonomy" id="2732867"/>
    <lineage>
        <taxon>Bacteria</taxon>
        <taxon>Pseudomonadati</taxon>
        <taxon>Pseudomonadota</taxon>
        <taxon>Gammaproteobacteria</taxon>
        <taxon>Oceanospirillales</taxon>
        <taxon>Halomonadaceae</taxon>
        <taxon>Vreelandella</taxon>
    </lineage>
</organism>
<keyword evidence="2" id="KW-1133">Transmembrane helix</keyword>
<dbReference type="InterPro" id="IPR000014">
    <property type="entry name" value="PAS"/>
</dbReference>
<dbReference type="InterPro" id="IPR035965">
    <property type="entry name" value="PAS-like_dom_sf"/>
</dbReference>
<feature type="transmembrane region" description="Helical" evidence="2">
    <location>
        <begin position="142"/>
        <end position="164"/>
    </location>
</feature>
<evidence type="ECO:0000256" key="2">
    <source>
        <dbReference type="SAM" id="Phobius"/>
    </source>
</evidence>
<keyword evidence="2" id="KW-0812">Transmembrane</keyword>
<proteinExistence type="predicted"/>
<dbReference type="Proteomes" id="UP000588806">
    <property type="component" value="Unassembled WGS sequence"/>
</dbReference>
<dbReference type="Gene3D" id="3.30.450.20">
    <property type="entry name" value="PAS domain"/>
    <property type="match status" value="1"/>
</dbReference>
<keyword evidence="5" id="KW-1185">Reference proteome</keyword>
<keyword evidence="1" id="KW-0175">Coiled coil</keyword>
<gene>
    <name evidence="4" type="ORF">HLB35_13135</name>
</gene>
<dbReference type="SUPFAM" id="SSF55785">
    <property type="entry name" value="PYP-like sensor domain (PAS domain)"/>
    <property type="match status" value="1"/>
</dbReference>
<evidence type="ECO:0000313" key="5">
    <source>
        <dbReference type="Proteomes" id="UP000588806"/>
    </source>
</evidence>
<dbReference type="RefSeq" id="WP_171702795.1">
    <property type="nucleotide sequence ID" value="NZ_JABFHI010000005.1"/>
</dbReference>
<reference evidence="4 5" key="1">
    <citation type="submission" date="2020-05" db="EMBL/GenBank/DDBJ databases">
        <authorList>
            <person name="Ruan W."/>
            <person name="Jeon C.O."/>
            <person name="Chun B.H."/>
        </authorList>
    </citation>
    <scope>NUCLEOTIDE SEQUENCE [LARGE SCALE GENOMIC DNA]</scope>
    <source>
        <strain evidence="4 5">TBZ9</strain>
    </source>
</reference>
<accession>A0A7Y3XBN5</accession>
<evidence type="ECO:0000313" key="4">
    <source>
        <dbReference type="EMBL" id="NOG32461.1"/>
    </source>
</evidence>
<dbReference type="AlphaFoldDB" id="A0A7Y3XBN5"/>
<sequence length="217" mass="25145">MPDFDAFFNQHSTPMWMIDVETGIIERANPAAKTFYGFEQLEGMHINKINMLNSAQINSEIRRAAEAERNHLYFRHRLADGSIKVMGIYTDPFEIDGREVLISSLYDTSDFEASAERHYIQRVEEQIDLQTAELQAARQRTFWIAVIGTTVQLGIIALLVALLLRLRRAQRENKRLIKELSFRNRELERLSQVMAHHFQEPSRRLVSFAQQLSPAAL</sequence>
<name>A0A7Y3XBN5_9GAMM</name>
<feature type="domain" description="PAS" evidence="3">
    <location>
        <begin position="5"/>
        <end position="46"/>
    </location>
</feature>
<dbReference type="Pfam" id="PF13188">
    <property type="entry name" value="PAS_8"/>
    <property type="match status" value="1"/>
</dbReference>